<dbReference type="EMBL" id="JBIYDN010000039">
    <property type="protein sequence ID" value="MFK4447875.1"/>
    <property type="molecule type" value="Genomic_DNA"/>
</dbReference>
<dbReference type="SUPFAM" id="SSF48179">
    <property type="entry name" value="6-phosphogluconate dehydrogenase C-terminal domain-like"/>
    <property type="match status" value="1"/>
</dbReference>
<dbReference type="SUPFAM" id="SSF51735">
    <property type="entry name" value="NAD(P)-binding Rossmann-fold domains"/>
    <property type="match status" value="1"/>
</dbReference>
<dbReference type="PANTHER" id="PTHR43060:SF15">
    <property type="entry name" value="3-HYDROXYISOBUTYRATE DEHYDROGENASE-LIKE 1, MITOCHONDRIAL-RELATED"/>
    <property type="match status" value="1"/>
</dbReference>
<protein>
    <submittedName>
        <fullName evidence="3">3-hydroxyisobutyrate dehydrogenase-like beta-hydroxyacid dehydrogenase</fullName>
    </submittedName>
</protein>
<dbReference type="InterPro" id="IPR008927">
    <property type="entry name" value="6-PGluconate_DH-like_C_sf"/>
</dbReference>
<dbReference type="InterPro" id="IPR006115">
    <property type="entry name" value="6PGDH_NADP-bd"/>
</dbReference>
<dbReference type="InterPro" id="IPR015815">
    <property type="entry name" value="HIBADH-related"/>
</dbReference>
<comment type="caution">
    <text evidence="3">The sequence shown here is derived from an EMBL/GenBank/DDBJ whole genome shotgun (WGS) entry which is preliminary data.</text>
</comment>
<accession>A0ABW8MVX6</accession>
<sequence>MAFQTGLLLPGAIGVIGLGNMGSAITRALRRNGVVPAVLDCAAHPLPGSLVGLGLPSARSPAALAEQCGLVLTCLPSSKEVQEVTSGPDGLLSVARAGLIHIDHTSGEPAVARALHDVYQARHGAFVDAAMLRTPAAVEEGRLVLLLGGERATLDAIDDILSLYSERRLHVGPVGAGHTLKLIASFVGLGAATLIAESYALMSAANLDVRFLHEAITGSGADSGTFQAISAALLNGSVPGANTRKLSLGNARRSVAALCDLALQLDTAAPMATSAAASLARSCVEFGEAAEISSLASLSIQRP</sequence>
<evidence type="ECO:0000313" key="4">
    <source>
        <dbReference type="Proteomes" id="UP001620514"/>
    </source>
</evidence>
<dbReference type="Proteomes" id="UP001620514">
    <property type="component" value="Unassembled WGS sequence"/>
</dbReference>
<dbReference type="InterPro" id="IPR013328">
    <property type="entry name" value="6PGD_dom2"/>
</dbReference>
<dbReference type="PIRSF" id="PIRSF000103">
    <property type="entry name" value="HIBADH"/>
    <property type="match status" value="1"/>
</dbReference>
<organism evidence="3 4">
    <name type="scientific">Caballeronia udeis</name>
    <dbReference type="NCBI Taxonomy" id="1232866"/>
    <lineage>
        <taxon>Bacteria</taxon>
        <taxon>Pseudomonadati</taxon>
        <taxon>Pseudomonadota</taxon>
        <taxon>Betaproteobacteria</taxon>
        <taxon>Burkholderiales</taxon>
        <taxon>Burkholderiaceae</taxon>
        <taxon>Caballeronia</taxon>
    </lineage>
</organism>
<feature type="domain" description="6-phosphogluconate dehydrogenase NADP-binding" evidence="2">
    <location>
        <begin position="13"/>
        <end position="171"/>
    </location>
</feature>
<gene>
    <name evidence="3" type="ORF">ABH943_007914</name>
</gene>
<evidence type="ECO:0000256" key="1">
    <source>
        <dbReference type="ARBA" id="ARBA00023002"/>
    </source>
</evidence>
<dbReference type="Gene3D" id="3.40.50.720">
    <property type="entry name" value="NAD(P)-binding Rossmann-like Domain"/>
    <property type="match status" value="1"/>
</dbReference>
<keyword evidence="1" id="KW-0560">Oxidoreductase</keyword>
<evidence type="ECO:0000259" key="2">
    <source>
        <dbReference type="Pfam" id="PF03446"/>
    </source>
</evidence>
<dbReference type="InterPro" id="IPR036291">
    <property type="entry name" value="NAD(P)-bd_dom_sf"/>
</dbReference>
<evidence type="ECO:0000313" key="3">
    <source>
        <dbReference type="EMBL" id="MFK4447875.1"/>
    </source>
</evidence>
<dbReference type="Pfam" id="PF03446">
    <property type="entry name" value="NAD_binding_2"/>
    <property type="match status" value="1"/>
</dbReference>
<keyword evidence="4" id="KW-1185">Reference proteome</keyword>
<dbReference type="RefSeq" id="WP_404613773.1">
    <property type="nucleotide sequence ID" value="NZ_JBIYDN010000039.1"/>
</dbReference>
<dbReference type="PANTHER" id="PTHR43060">
    <property type="entry name" value="3-HYDROXYISOBUTYRATE DEHYDROGENASE-LIKE 1, MITOCHONDRIAL-RELATED"/>
    <property type="match status" value="1"/>
</dbReference>
<name>A0ABW8MVX6_9BURK</name>
<dbReference type="Gene3D" id="1.10.1040.10">
    <property type="entry name" value="N-(1-d-carboxylethyl)-l-norvaline Dehydrogenase, domain 2"/>
    <property type="match status" value="1"/>
</dbReference>
<reference evidence="3 4" key="1">
    <citation type="submission" date="2024-10" db="EMBL/GenBank/DDBJ databases">
        <authorList>
            <person name="Deangelis K."/>
            <person name="Huntemann M."/>
            <person name="Clum A."/>
            <person name="Wang J."/>
            <person name="Palaniappan K."/>
            <person name="Ritter S."/>
            <person name="Chen I.-M."/>
            <person name="Stamatis D."/>
            <person name="Reddy T."/>
            <person name="O'Malley R."/>
            <person name="Daum C."/>
            <person name="Ng V."/>
            <person name="Ivanova N."/>
            <person name="Kyrpides N."/>
            <person name="Woyke T."/>
        </authorList>
    </citation>
    <scope>NUCLEOTIDE SEQUENCE [LARGE SCALE GENOMIC DNA]</scope>
    <source>
        <strain evidence="3 4">GAS97</strain>
    </source>
</reference>
<reference evidence="3 4" key="2">
    <citation type="submission" date="2024-11" db="EMBL/GenBank/DDBJ databases">
        <title>Using genomics to understand microbial adaptation to soil warming.</title>
        <authorList>
            <person name="Deangelis K.M. PhD."/>
        </authorList>
    </citation>
    <scope>NUCLEOTIDE SEQUENCE [LARGE SCALE GENOMIC DNA]</scope>
    <source>
        <strain evidence="3 4">GAS97</strain>
    </source>
</reference>
<proteinExistence type="predicted"/>